<keyword evidence="3" id="KW-0175">Coiled coil</keyword>
<keyword evidence="2" id="KW-0934">Plastid</keyword>
<feature type="region of interest" description="Disordered" evidence="4">
    <location>
        <begin position="740"/>
        <end position="777"/>
    </location>
</feature>
<dbReference type="SUPFAM" id="SSF54106">
    <property type="entry name" value="LysM domain"/>
    <property type="match status" value="1"/>
</dbReference>
<feature type="coiled-coil region" evidence="3">
    <location>
        <begin position="197"/>
        <end position="224"/>
    </location>
</feature>
<evidence type="ECO:0000313" key="7">
    <source>
        <dbReference type="Proteomes" id="UP000747399"/>
    </source>
</evidence>
<feature type="compositionally biased region" description="Pro residues" evidence="4">
    <location>
        <begin position="1164"/>
        <end position="1174"/>
    </location>
</feature>
<feature type="compositionally biased region" description="Pro residues" evidence="4">
    <location>
        <begin position="974"/>
        <end position="994"/>
    </location>
</feature>
<feature type="region of interest" description="Disordered" evidence="4">
    <location>
        <begin position="1136"/>
        <end position="1180"/>
    </location>
</feature>
<feature type="compositionally biased region" description="Low complexity" evidence="4">
    <location>
        <begin position="1151"/>
        <end position="1163"/>
    </location>
</feature>
<feature type="compositionally biased region" description="Low complexity" evidence="4">
    <location>
        <begin position="685"/>
        <end position="705"/>
    </location>
</feature>
<evidence type="ECO:0000256" key="2">
    <source>
        <dbReference type="ARBA" id="ARBA00022640"/>
    </source>
</evidence>
<dbReference type="EMBL" id="BNCO01000060">
    <property type="protein sequence ID" value="GIL63820.1"/>
    <property type="molecule type" value="Genomic_DNA"/>
</dbReference>
<reference evidence="6" key="1">
    <citation type="journal article" date="2021" name="Proc. Natl. Acad. Sci. U.S.A.">
        <title>Three genomes in the algal genus Volvox reveal the fate of a haploid sex-determining region after a transition to homothallism.</title>
        <authorList>
            <person name="Yamamoto K."/>
            <person name="Hamaji T."/>
            <person name="Kawai-Toyooka H."/>
            <person name="Matsuzaki R."/>
            <person name="Takahashi F."/>
            <person name="Nishimura Y."/>
            <person name="Kawachi M."/>
            <person name="Noguchi H."/>
            <person name="Minakuchi Y."/>
            <person name="Umen J.G."/>
            <person name="Toyoda A."/>
            <person name="Nozaki H."/>
        </authorList>
    </citation>
    <scope>NUCLEOTIDE SEQUENCE</scope>
    <source>
        <strain evidence="6">NIES-3780</strain>
    </source>
</reference>
<feature type="compositionally biased region" description="Low complexity" evidence="4">
    <location>
        <begin position="534"/>
        <end position="543"/>
    </location>
</feature>
<name>A0A8J4FB48_9CHLO</name>
<organism evidence="6 7">
    <name type="scientific">Volvox africanus</name>
    <dbReference type="NCBI Taxonomy" id="51714"/>
    <lineage>
        <taxon>Eukaryota</taxon>
        <taxon>Viridiplantae</taxon>
        <taxon>Chlorophyta</taxon>
        <taxon>core chlorophytes</taxon>
        <taxon>Chlorophyceae</taxon>
        <taxon>CS clade</taxon>
        <taxon>Chlamydomonadales</taxon>
        <taxon>Volvocaceae</taxon>
        <taxon>Volvox</taxon>
    </lineage>
</organism>
<dbReference type="GO" id="GO:0009536">
    <property type="term" value="C:plastid"/>
    <property type="evidence" value="ECO:0007669"/>
    <property type="project" value="UniProtKB-SubCell"/>
</dbReference>
<evidence type="ECO:0000256" key="3">
    <source>
        <dbReference type="SAM" id="Coils"/>
    </source>
</evidence>
<feature type="region of interest" description="Disordered" evidence="4">
    <location>
        <begin position="974"/>
        <end position="1000"/>
    </location>
</feature>
<dbReference type="InterPro" id="IPR006843">
    <property type="entry name" value="PAP/fibrillin_dom"/>
</dbReference>
<dbReference type="Gene3D" id="3.10.350.10">
    <property type="entry name" value="LysM domain"/>
    <property type="match status" value="1"/>
</dbReference>
<feature type="compositionally biased region" description="Pro residues" evidence="4">
    <location>
        <begin position="748"/>
        <end position="762"/>
    </location>
</feature>
<feature type="region of interest" description="Disordered" evidence="4">
    <location>
        <begin position="683"/>
        <end position="705"/>
    </location>
</feature>
<protein>
    <recommendedName>
        <fullName evidence="5">LysM domain-containing protein</fullName>
    </recommendedName>
</protein>
<dbReference type="SMART" id="SM00257">
    <property type="entry name" value="LysM"/>
    <property type="match status" value="1"/>
</dbReference>
<dbReference type="Proteomes" id="UP000747399">
    <property type="component" value="Unassembled WGS sequence"/>
</dbReference>
<dbReference type="InterPro" id="IPR036779">
    <property type="entry name" value="LysM_dom_sf"/>
</dbReference>
<evidence type="ECO:0000256" key="4">
    <source>
        <dbReference type="SAM" id="MobiDB-lite"/>
    </source>
</evidence>
<dbReference type="PROSITE" id="PS51782">
    <property type="entry name" value="LYSM"/>
    <property type="match status" value="1"/>
</dbReference>
<gene>
    <name evidence="6" type="ORF">Vafri_17794</name>
</gene>
<accession>A0A8J4FB48</accession>
<feature type="domain" description="LysM" evidence="5">
    <location>
        <begin position="49"/>
        <end position="102"/>
    </location>
</feature>
<feature type="region of interest" description="Disordered" evidence="4">
    <location>
        <begin position="534"/>
        <end position="560"/>
    </location>
</feature>
<keyword evidence="7" id="KW-1185">Reference proteome</keyword>
<feature type="region of interest" description="Disordered" evidence="4">
    <location>
        <begin position="350"/>
        <end position="373"/>
    </location>
</feature>
<evidence type="ECO:0000313" key="6">
    <source>
        <dbReference type="EMBL" id="GIL63820.1"/>
    </source>
</evidence>
<evidence type="ECO:0000259" key="5">
    <source>
        <dbReference type="PROSITE" id="PS51782"/>
    </source>
</evidence>
<sequence>MKLRVSPLAKSTLMHGPTILVRRNHQLGTWRVRKRLWVTLAAAEAELGTLHTVQTGETLAQIALAYGVSVEQIQEALPRGQRGRRAMLRSDATLKPGQKLIVNRSENTSGAPGMGVAIGTFSWPPQALISACLGGALLAAGAFQLFNSRKTTAALAGGGPKGSVGALEGPVASAAAAALITLPAPAPPQAAPVLSAVSEVRALLQDAEVEIHAVESALAAVRRAAAAATSDVSGVAGVATGAAPRTATIERPTQVADAAVGVMVQIADSPQAKVPSIVPAAEGPLQGADAAAQPVQVAAAEPATAAEVAPAAAVETDTAADSSPFSGTLDAAADISLDYVAAVSVTSTAKAPQAVAPGAPETEEAAATTAGAEDVTAPAVVAMEAESGTEADSATAEAPWAAFDTTAQVAAARARVQAALDAAYGLMLSKPIRPPAEVAALESAEALDAPAEAAPLASAVSEPEAESIAAVSESAEVAEVEDVAEVAEVEALPLMAEVEALSGVALSMDAVSAGQVLDRIRSINRLLEKQRAAVETPAATVAADEGSEKPQAAEAAAAAAAETAGPFAEAAELTSPGLDANTMEALQPSLNQQQQRQQQQLHQQDALAPKATTAAAVGVVSAPAASPAVDVTVFEPEVEYDATDSVAVDRERATGLLQKIDVLLASFESLPSEDEAALDKLMGKPPATAAGEGAANDAAAEPTPAVSAAAAELTPLASTDSLTTTTTTTKLVLKLPRVLSQPSQTEITPPPASTSVPTPTPTPLASDAPKAEDTGAAETTTASAALVVAPAASGASQVLALTAEALEAMVRPLGPQVANEVLDRIREIGKLLDEQQQRSNEEVSVLEQGRALAGTAAAGAAAAAAAAWHSGAALGGVSPHKTVTAETLTEALEALANSTGAAAAGADETTASTMGAVAAQEAIRITLAHITEAAAQGVEPSSSQYDGQYLLGRALPAAKGAAALLQSPPQWVALPPPPSRPALPPTPTPMPTPTPSENVSADVSELTLGPNWTMTSKAPTPLALGQQPATGTEAVSAAPLLTEVTAPPTEAMPAAVEAVATASHLADTTVSEVLEMADVAKVSEVSEMAEMADVAKVSEVSEVPEMAEMAEMAEPISSAPLSSMAATLPSVPLPQLPTLSAAPTPPPSASPTPAVNPSVASSVLPPPPPPPPPQQQKFIDASSADGSGIAEATRFQIKSNLLDLVYGTSRGLSATPAQRAAIEELLEGLELVNPNAMATEAVYALGGRWKLVYTSNVATLMLLGALDGMPLVDVGDVVQIIDPEGLTATNKAGQQGRGTDVQGQTCSCTLRYLAYT</sequence>
<dbReference type="Pfam" id="PF01476">
    <property type="entry name" value="LysM"/>
    <property type="match status" value="1"/>
</dbReference>
<dbReference type="CDD" id="cd00118">
    <property type="entry name" value="LysM"/>
    <property type="match status" value="1"/>
</dbReference>
<dbReference type="InterPro" id="IPR018392">
    <property type="entry name" value="LysM"/>
</dbReference>
<dbReference type="Pfam" id="PF04755">
    <property type="entry name" value="PAP_fibrillin"/>
    <property type="match status" value="1"/>
</dbReference>
<comment type="subcellular location">
    <subcellularLocation>
        <location evidence="1">Plastid</location>
    </subcellularLocation>
</comment>
<proteinExistence type="predicted"/>
<comment type="caution">
    <text evidence="6">The sequence shown here is derived from an EMBL/GenBank/DDBJ whole genome shotgun (WGS) entry which is preliminary data.</text>
</comment>
<evidence type="ECO:0000256" key="1">
    <source>
        <dbReference type="ARBA" id="ARBA00004474"/>
    </source>
</evidence>